<comment type="catalytic activity">
    <reaction evidence="1">
        <text>ATP + protein L-histidine = ADP + protein N-phospho-L-histidine.</text>
        <dbReference type="EC" id="2.7.13.3"/>
    </reaction>
</comment>
<sequence length="791" mass="88183">MSQSHSPLGRRLFIAFSAMLGLTLLVGLTSLLMWDRLSAQVSSIVSESVPTINATYKLERASNRLLQLLGQLPGAEDEITLLTLERQVAEAMGELENAYLVNLHSDDELALQQARFADLEALIQSQSELLRHQLTLAQHLSSQQKQLARLHQDLTDEMTPLLQEVAWHLSAQLGNRTSVNTINSVLQEFSVLQNIALKENEIHQLSVEIINQRHQRELEHAFSFIGFQIDELKLLTTQLAAYPSTVSHRQILQELVELVKPDGALHQLLTEDVENQRQIRGLQPKINELIQPYHAQVVTAVTQANTRLESLVRATNRQVSQGKAWLLLILTGALILSTFVLTGLISRRLIGRLNLLSEDLAKVCNNDLSSPLSVRGNDEIGRLGEQLLQFRAQRQLMDKTNALNLINNTQACLITCLMDGTIESVNPTARELLPLGNEPEQSLLWQAFPPAAAQQLADQFAPGSSLQVLGQSDCLLELGGNEEQAFWHFDFRRYEQAGELKTIITITDMTRQELNARELSERVAERTRDLKEKNQQLEQEVERRTQAQNDLLRAQDELIQAAKMAVLGQAMTSMAHELNQPLSAISTFLYTSRLAAEQGDTAMLTDNLERIGQLSQRMHRIVGALKEFARKGPQVRVREAVSLGEIADNALLLLAPRIKRENVQVESHLDTNLSVIGDPVEIEQVLINLLVNALDAIASCEQRQILIEQLPQPGSTLIAIQDSGQGFPEAVLQKLFSPFVTTKEVGLGLGLSICRTLMERQEGDIRLACSMEGNTLMLLEFNHVPSAETQA</sequence>
<dbReference type="InterPro" id="IPR006311">
    <property type="entry name" value="TAT_signal"/>
</dbReference>
<proteinExistence type="predicted"/>
<dbReference type="Proteomes" id="UP000596252">
    <property type="component" value="Chromosome"/>
</dbReference>
<dbReference type="InterPro" id="IPR036097">
    <property type="entry name" value="HisK_dim/P_sf"/>
</dbReference>
<protein>
    <recommendedName>
        <fullName evidence="3">histidine kinase</fullName>
        <ecNumber evidence="3">2.7.13.3</ecNumber>
    </recommendedName>
</protein>
<feature type="domain" description="HAMP" evidence="13">
    <location>
        <begin position="347"/>
        <end position="399"/>
    </location>
</feature>
<keyword evidence="11" id="KW-1133">Transmembrane helix</keyword>
<reference evidence="14 15" key="1">
    <citation type="journal article" date="2012" name="Antonie Van Leeuwenhoek">
        <title>Shewanella litorisediminis sp. nov., a gammaproteobacterium isolated from a tidal flat sediment.</title>
        <authorList>
            <person name="Lee M.H."/>
            <person name="Yoon J.H."/>
        </authorList>
    </citation>
    <scope>NUCLEOTIDE SEQUENCE [LARGE SCALE GENOMIC DNA]</scope>
    <source>
        <strain evidence="14 15">SMK1-12</strain>
    </source>
</reference>
<evidence type="ECO:0000256" key="11">
    <source>
        <dbReference type="SAM" id="Phobius"/>
    </source>
</evidence>
<dbReference type="InterPro" id="IPR003661">
    <property type="entry name" value="HisK_dim/P_dom"/>
</dbReference>
<evidence type="ECO:0000313" key="15">
    <source>
        <dbReference type="Proteomes" id="UP000596252"/>
    </source>
</evidence>
<keyword evidence="6" id="KW-0547">Nucleotide-binding</keyword>
<dbReference type="InterPro" id="IPR005467">
    <property type="entry name" value="His_kinase_dom"/>
</dbReference>
<keyword evidence="5" id="KW-0808">Transferase</keyword>
<dbReference type="PROSITE" id="PS50885">
    <property type="entry name" value="HAMP"/>
    <property type="match status" value="1"/>
</dbReference>
<dbReference type="PANTHER" id="PTHR43065">
    <property type="entry name" value="SENSOR HISTIDINE KINASE"/>
    <property type="match status" value="1"/>
</dbReference>
<dbReference type="PRINTS" id="PR00344">
    <property type="entry name" value="BCTRLSENSOR"/>
</dbReference>
<dbReference type="SUPFAM" id="SSF55874">
    <property type="entry name" value="ATPase domain of HSP90 chaperone/DNA topoisomerase II/histidine kinase"/>
    <property type="match status" value="1"/>
</dbReference>
<evidence type="ECO:0000259" key="13">
    <source>
        <dbReference type="PROSITE" id="PS50885"/>
    </source>
</evidence>
<dbReference type="PANTHER" id="PTHR43065:SF10">
    <property type="entry name" value="PEROXIDE STRESS-ACTIVATED HISTIDINE KINASE MAK3"/>
    <property type="match status" value="1"/>
</dbReference>
<dbReference type="EMBL" id="CP069213">
    <property type="protein sequence ID" value="QRH01456.1"/>
    <property type="molecule type" value="Genomic_DNA"/>
</dbReference>
<feature type="coiled-coil region" evidence="10">
    <location>
        <begin position="516"/>
        <end position="557"/>
    </location>
</feature>
<feature type="domain" description="Histidine kinase" evidence="12">
    <location>
        <begin position="573"/>
        <end position="785"/>
    </location>
</feature>
<evidence type="ECO:0000256" key="9">
    <source>
        <dbReference type="ARBA" id="ARBA00023012"/>
    </source>
</evidence>
<keyword evidence="10" id="KW-0175">Coiled coil</keyword>
<keyword evidence="11" id="KW-0812">Transmembrane</keyword>
<dbReference type="CDD" id="cd00082">
    <property type="entry name" value="HisKA"/>
    <property type="match status" value="1"/>
</dbReference>
<dbReference type="PROSITE" id="PS51318">
    <property type="entry name" value="TAT"/>
    <property type="match status" value="1"/>
</dbReference>
<evidence type="ECO:0000259" key="12">
    <source>
        <dbReference type="PROSITE" id="PS50109"/>
    </source>
</evidence>
<gene>
    <name evidence="14" type="ORF">JQC75_16650</name>
</gene>
<dbReference type="PIRSF" id="PIRSF037119">
    <property type="entry name" value="STHK_PgtB"/>
    <property type="match status" value="1"/>
</dbReference>
<evidence type="ECO:0000256" key="8">
    <source>
        <dbReference type="ARBA" id="ARBA00022840"/>
    </source>
</evidence>
<dbReference type="RefSeq" id="WP_203325133.1">
    <property type="nucleotide sequence ID" value="NZ_CP069213.1"/>
</dbReference>
<keyword evidence="15" id="KW-1185">Reference proteome</keyword>
<evidence type="ECO:0000256" key="7">
    <source>
        <dbReference type="ARBA" id="ARBA00022777"/>
    </source>
</evidence>
<dbReference type="GO" id="GO:0016301">
    <property type="term" value="F:kinase activity"/>
    <property type="evidence" value="ECO:0007669"/>
    <property type="project" value="UniProtKB-KW"/>
</dbReference>
<name>A0ABX7G2B6_9GAMM</name>
<evidence type="ECO:0000256" key="6">
    <source>
        <dbReference type="ARBA" id="ARBA00022741"/>
    </source>
</evidence>
<evidence type="ECO:0000256" key="5">
    <source>
        <dbReference type="ARBA" id="ARBA00022679"/>
    </source>
</evidence>
<evidence type="ECO:0000256" key="10">
    <source>
        <dbReference type="SAM" id="Coils"/>
    </source>
</evidence>
<keyword evidence="9" id="KW-0902">Two-component regulatory system</keyword>
<dbReference type="Gene3D" id="1.10.287.130">
    <property type="match status" value="1"/>
</dbReference>
<keyword evidence="7 14" id="KW-0418">Kinase</keyword>
<feature type="transmembrane region" description="Helical" evidence="11">
    <location>
        <begin position="324"/>
        <end position="345"/>
    </location>
</feature>
<evidence type="ECO:0000256" key="2">
    <source>
        <dbReference type="ARBA" id="ARBA00004370"/>
    </source>
</evidence>
<dbReference type="Gene3D" id="3.30.565.10">
    <property type="entry name" value="Histidine kinase-like ATPase, C-terminal domain"/>
    <property type="match status" value="1"/>
</dbReference>
<evidence type="ECO:0000313" key="14">
    <source>
        <dbReference type="EMBL" id="QRH01456.1"/>
    </source>
</evidence>
<dbReference type="Gene3D" id="6.10.340.10">
    <property type="match status" value="1"/>
</dbReference>
<evidence type="ECO:0000256" key="3">
    <source>
        <dbReference type="ARBA" id="ARBA00012438"/>
    </source>
</evidence>
<evidence type="ECO:0000256" key="4">
    <source>
        <dbReference type="ARBA" id="ARBA00022553"/>
    </source>
</evidence>
<dbReference type="Pfam" id="PF02518">
    <property type="entry name" value="HATPase_c"/>
    <property type="match status" value="1"/>
</dbReference>
<evidence type="ECO:0000256" key="1">
    <source>
        <dbReference type="ARBA" id="ARBA00000085"/>
    </source>
</evidence>
<keyword evidence="11" id="KW-0472">Membrane</keyword>
<dbReference type="InterPro" id="IPR003594">
    <property type="entry name" value="HATPase_dom"/>
</dbReference>
<dbReference type="InterPro" id="IPR036890">
    <property type="entry name" value="HATPase_C_sf"/>
</dbReference>
<dbReference type="SMART" id="SM00387">
    <property type="entry name" value="HATPase_c"/>
    <property type="match status" value="1"/>
</dbReference>
<dbReference type="InterPro" id="IPR003660">
    <property type="entry name" value="HAMP_dom"/>
</dbReference>
<dbReference type="PROSITE" id="PS50109">
    <property type="entry name" value="HIS_KIN"/>
    <property type="match status" value="1"/>
</dbReference>
<dbReference type="InterPro" id="IPR004358">
    <property type="entry name" value="Sig_transdc_His_kin-like_C"/>
</dbReference>
<comment type="subcellular location">
    <subcellularLocation>
        <location evidence="2">Membrane</location>
    </subcellularLocation>
</comment>
<dbReference type="SMART" id="SM00388">
    <property type="entry name" value="HisKA"/>
    <property type="match status" value="1"/>
</dbReference>
<keyword evidence="4" id="KW-0597">Phosphoprotein</keyword>
<dbReference type="InterPro" id="IPR017116">
    <property type="entry name" value="Sig_transdc_His_kinase_PgtB"/>
</dbReference>
<dbReference type="EC" id="2.7.13.3" evidence="3"/>
<dbReference type="SUPFAM" id="SSF47384">
    <property type="entry name" value="Homodimeric domain of signal transducing histidine kinase"/>
    <property type="match status" value="1"/>
</dbReference>
<accession>A0ABX7G2B6</accession>
<dbReference type="Pfam" id="PF00512">
    <property type="entry name" value="HisKA"/>
    <property type="match status" value="1"/>
</dbReference>
<keyword evidence="8" id="KW-0067">ATP-binding</keyword>
<organism evidence="14 15">
    <name type="scientific">Shewanella litorisediminis</name>
    <dbReference type="NCBI Taxonomy" id="1173586"/>
    <lineage>
        <taxon>Bacteria</taxon>
        <taxon>Pseudomonadati</taxon>
        <taxon>Pseudomonadota</taxon>
        <taxon>Gammaproteobacteria</taxon>
        <taxon>Alteromonadales</taxon>
        <taxon>Shewanellaceae</taxon>
        <taxon>Shewanella</taxon>
    </lineage>
</organism>
<feature type="transmembrane region" description="Helical" evidence="11">
    <location>
        <begin position="12"/>
        <end position="34"/>
    </location>
</feature>